<comment type="caution">
    <text evidence="3">The sequence shown here is derived from an EMBL/GenBank/DDBJ whole genome shotgun (WGS) entry which is preliminary data.</text>
</comment>
<dbReference type="Pfam" id="PF10517">
    <property type="entry name" value="DM13"/>
    <property type="match status" value="1"/>
</dbReference>
<evidence type="ECO:0000259" key="2">
    <source>
        <dbReference type="PROSITE" id="PS51549"/>
    </source>
</evidence>
<dbReference type="Proteomes" id="UP001177023">
    <property type="component" value="Unassembled WGS sequence"/>
</dbReference>
<dbReference type="EMBL" id="CATQJA010002628">
    <property type="protein sequence ID" value="CAJ0574183.1"/>
    <property type="molecule type" value="Genomic_DNA"/>
</dbReference>
<protein>
    <recommendedName>
        <fullName evidence="2">DM13 domain-containing protein</fullName>
    </recommendedName>
</protein>
<name>A0AA36G353_9BILA</name>
<dbReference type="PROSITE" id="PS51549">
    <property type="entry name" value="DM13"/>
    <property type="match status" value="1"/>
</dbReference>
<evidence type="ECO:0000313" key="3">
    <source>
        <dbReference type="EMBL" id="CAJ0574183.1"/>
    </source>
</evidence>
<gene>
    <name evidence="3" type="ORF">MSPICULIGERA_LOCUS12523</name>
</gene>
<keyword evidence="4" id="KW-1185">Reference proteome</keyword>
<proteinExistence type="predicted"/>
<keyword evidence="1" id="KW-0677">Repeat</keyword>
<dbReference type="PANTHER" id="PTHR24036:SF5">
    <property type="entry name" value="THROMBOMODULIN"/>
    <property type="match status" value="1"/>
</dbReference>
<feature type="non-terminal residue" evidence="3">
    <location>
        <position position="1"/>
    </location>
</feature>
<dbReference type="SMART" id="SM00686">
    <property type="entry name" value="DM13"/>
    <property type="match status" value="1"/>
</dbReference>
<organism evidence="3 4">
    <name type="scientific">Mesorhabditis spiculigera</name>
    <dbReference type="NCBI Taxonomy" id="96644"/>
    <lineage>
        <taxon>Eukaryota</taxon>
        <taxon>Metazoa</taxon>
        <taxon>Ecdysozoa</taxon>
        <taxon>Nematoda</taxon>
        <taxon>Chromadorea</taxon>
        <taxon>Rhabditida</taxon>
        <taxon>Rhabditina</taxon>
        <taxon>Rhabditomorpha</taxon>
        <taxon>Rhabditoidea</taxon>
        <taxon>Rhabditidae</taxon>
        <taxon>Mesorhabditinae</taxon>
        <taxon>Mesorhabditis</taxon>
    </lineage>
</organism>
<accession>A0AA36G353</accession>
<dbReference type="AlphaFoldDB" id="A0AA36G353"/>
<dbReference type="InterPro" id="IPR052126">
    <property type="entry name" value="Spindle_Org/Thrombomodulin"/>
</dbReference>
<reference evidence="3" key="1">
    <citation type="submission" date="2023-06" db="EMBL/GenBank/DDBJ databases">
        <authorList>
            <person name="Delattre M."/>
        </authorList>
    </citation>
    <scope>NUCLEOTIDE SEQUENCE</scope>
    <source>
        <strain evidence="3">AF72</strain>
    </source>
</reference>
<feature type="domain" description="DM13" evidence="2">
    <location>
        <begin position="23"/>
        <end position="137"/>
    </location>
</feature>
<evidence type="ECO:0000256" key="1">
    <source>
        <dbReference type="ARBA" id="ARBA00022737"/>
    </source>
</evidence>
<dbReference type="PANTHER" id="PTHR24036">
    <property type="entry name" value="SKELETOR-RELATED"/>
    <property type="match status" value="1"/>
</dbReference>
<sequence>MKSLASLNIDKWAPSAFCCLKKGDGELSIENGEYGASSGPIEILDHKTLRLNNFSIQGTKPPDAWIYLGQGEINQNTGQKALIVGRDTNWKHCKIHEDLANRQVEIRLGGNQTVYDVDYLSIFCYQYSVDFGSIRFKVDPSRVPVPFHMPPESDRGFPADPAPIDC</sequence>
<dbReference type="InterPro" id="IPR019545">
    <property type="entry name" value="DM13_domain"/>
</dbReference>
<evidence type="ECO:0000313" key="4">
    <source>
        <dbReference type="Proteomes" id="UP001177023"/>
    </source>
</evidence>